<evidence type="ECO:0000313" key="2">
    <source>
        <dbReference type="Proteomes" id="UP000298159"/>
    </source>
</evidence>
<dbReference type="Proteomes" id="UP000298159">
    <property type="component" value="Unassembled WGS sequence"/>
</dbReference>
<name>A0A4Z1D505_9ACTN</name>
<gene>
    <name evidence="1" type="ORF">E5083_16650</name>
</gene>
<comment type="caution">
    <text evidence="1">The sequence shown here is derived from an EMBL/GenBank/DDBJ whole genome shotgun (WGS) entry which is preliminary data.</text>
</comment>
<organism evidence="1 2">
    <name type="scientific">Streptomyces bauhiniae</name>
    <dbReference type="NCBI Taxonomy" id="2340725"/>
    <lineage>
        <taxon>Bacteria</taxon>
        <taxon>Bacillati</taxon>
        <taxon>Actinomycetota</taxon>
        <taxon>Actinomycetes</taxon>
        <taxon>Kitasatosporales</taxon>
        <taxon>Streptomycetaceae</taxon>
        <taxon>Streptomyces</taxon>
    </lineage>
</organism>
<dbReference type="GeneID" id="95449234"/>
<sequence length="85" mass="9186">MRKVEVVGESNALGVSGCLPVCDGSPDRCHRSLPRWPIDTPLMSRTARFAACDGRDLSGGLEAFRVALDRDFDGGNLLVVPFLKP</sequence>
<dbReference type="EMBL" id="SRRT01000004">
    <property type="protein sequence ID" value="TGN76801.1"/>
    <property type="molecule type" value="Genomic_DNA"/>
</dbReference>
<dbReference type="RefSeq" id="WP_135786472.1">
    <property type="nucleotide sequence ID" value="NZ_SRRT01000004.1"/>
</dbReference>
<proteinExistence type="predicted"/>
<protein>
    <submittedName>
        <fullName evidence="1">Uncharacterized protein</fullName>
    </submittedName>
</protein>
<reference evidence="1 2" key="1">
    <citation type="submission" date="2019-04" db="EMBL/GenBank/DDBJ databases">
        <title>Streptomyces sp. nov. Bv016 isolated from bark of Buahinia variegata.</title>
        <authorList>
            <person name="Kanchanasin P."/>
            <person name="Tanasupawat S."/>
            <person name="Yuki M."/>
            <person name="Kudo T."/>
        </authorList>
    </citation>
    <scope>NUCLEOTIDE SEQUENCE [LARGE SCALE GENOMIC DNA]</scope>
    <source>
        <strain evidence="1 2">Bv016</strain>
    </source>
</reference>
<keyword evidence="2" id="KW-1185">Reference proteome</keyword>
<evidence type="ECO:0000313" key="1">
    <source>
        <dbReference type="EMBL" id="TGN76801.1"/>
    </source>
</evidence>
<accession>A0A4Z1D505</accession>
<dbReference type="AlphaFoldDB" id="A0A4Z1D505"/>